<reference evidence="3" key="1">
    <citation type="submission" date="2021-02" db="EMBL/GenBank/DDBJ databases">
        <authorList>
            <person name="Dougan E. K."/>
            <person name="Rhodes N."/>
            <person name="Thang M."/>
            <person name="Chan C."/>
        </authorList>
    </citation>
    <scope>NUCLEOTIDE SEQUENCE</scope>
</reference>
<evidence type="ECO:0000256" key="2">
    <source>
        <dbReference type="SAM" id="MobiDB-lite"/>
    </source>
</evidence>
<feature type="non-terminal residue" evidence="3">
    <location>
        <position position="224"/>
    </location>
</feature>
<evidence type="ECO:0000256" key="1">
    <source>
        <dbReference type="SAM" id="Coils"/>
    </source>
</evidence>
<feature type="non-terminal residue" evidence="3">
    <location>
        <position position="1"/>
    </location>
</feature>
<accession>A0A813LGV0</accession>
<feature type="coiled-coil region" evidence="1">
    <location>
        <begin position="187"/>
        <end position="221"/>
    </location>
</feature>
<protein>
    <submittedName>
        <fullName evidence="3">Uncharacterized protein</fullName>
    </submittedName>
</protein>
<evidence type="ECO:0000313" key="4">
    <source>
        <dbReference type="Proteomes" id="UP000626109"/>
    </source>
</evidence>
<evidence type="ECO:0000313" key="3">
    <source>
        <dbReference type="EMBL" id="CAE8730120.1"/>
    </source>
</evidence>
<organism evidence="3 4">
    <name type="scientific">Polarella glacialis</name>
    <name type="common">Dinoflagellate</name>
    <dbReference type="NCBI Taxonomy" id="89957"/>
    <lineage>
        <taxon>Eukaryota</taxon>
        <taxon>Sar</taxon>
        <taxon>Alveolata</taxon>
        <taxon>Dinophyceae</taxon>
        <taxon>Suessiales</taxon>
        <taxon>Suessiaceae</taxon>
        <taxon>Polarella</taxon>
    </lineage>
</organism>
<sequence length="224" mass="25279">LSAADFDDVEELLAGGKRRPEKPERPELPEVWRQLDSLRRHAACLEQQLVVEREERASSKDAGLEGDSLDGRLSRQLEAEAAELTKQLADARASSEKAEKSCWLATAEHQKLLGRQRYDADMVAELRQQLEQQWRRAASLEGTIADLQCQLADAPEALQLAAPRAETELERELQELRVQHSWLESSAAEALRRAALQESALQAEREETEALLEELQEQLALRPK</sequence>
<gene>
    <name evidence="3" type="ORF">PGLA2088_LOCUS45635</name>
</gene>
<name>A0A813LGV0_POLGL</name>
<keyword evidence="1" id="KW-0175">Coiled coil</keyword>
<dbReference type="Proteomes" id="UP000626109">
    <property type="component" value="Unassembled WGS sequence"/>
</dbReference>
<comment type="caution">
    <text evidence="3">The sequence shown here is derived from an EMBL/GenBank/DDBJ whole genome shotgun (WGS) entry which is preliminary data.</text>
</comment>
<dbReference type="AlphaFoldDB" id="A0A813LGV0"/>
<dbReference type="EMBL" id="CAJNNW010035800">
    <property type="protein sequence ID" value="CAE8730120.1"/>
    <property type="molecule type" value="Genomic_DNA"/>
</dbReference>
<feature type="compositionally biased region" description="Acidic residues" evidence="2">
    <location>
        <begin position="1"/>
        <end position="11"/>
    </location>
</feature>
<feature type="coiled-coil region" evidence="1">
    <location>
        <begin position="35"/>
        <end position="101"/>
    </location>
</feature>
<proteinExistence type="predicted"/>
<feature type="region of interest" description="Disordered" evidence="2">
    <location>
        <begin position="1"/>
        <end position="29"/>
    </location>
</feature>